<dbReference type="GO" id="GO:0009366">
    <property type="term" value="C:enterobactin synthetase complex"/>
    <property type="evidence" value="ECO:0007669"/>
    <property type="project" value="TreeGrafter"/>
</dbReference>
<evidence type="ECO:0000259" key="3">
    <source>
        <dbReference type="Pfam" id="PF02911"/>
    </source>
</evidence>
<dbReference type="FunFam" id="3.40.50.980:FF:000001">
    <property type="entry name" value="Non-ribosomal peptide synthetase"/>
    <property type="match status" value="1"/>
</dbReference>
<feature type="domain" description="AMP-dependent synthetase/ligase" evidence="1">
    <location>
        <begin position="579"/>
        <end position="917"/>
    </location>
</feature>
<reference evidence="4 5" key="1">
    <citation type="submission" date="2020-07" db="EMBL/GenBank/DDBJ databases">
        <title>Spirosoma foliorum sp. nov., isolated from the leaves on the Nejang mountain Korea, Republic of.</title>
        <authorList>
            <person name="Ho H."/>
            <person name="Lee Y.-J."/>
            <person name="Nurcahyanto D.-A."/>
            <person name="Kim S.-G."/>
        </authorList>
    </citation>
    <scope>NUCLEOTIDE SEQUENCE [LARGE SCALE GENOMIC DNA]</scope>
    <source>
        <strain evidence="4 5">PL0136</strain>
    </source>
</reference>
<dbReference type="SUPFAM" id="SSF53328">
    <property type="entry name" value="Formyltransferase"/>
    <property type="match status" value="1"/>
</dbReference>
<proteinExistence type="predicted"/>
<feature type="domain" description="Formyl transferase N-terminal" evidence="2">
    <location>
        <begin position="72"/>
        <end position="165"/>
    </location>
</feature>
<dbReference type="RefSeq" id="WP_182457479.1">
    <property type="nucleotide sequence ID" value="NZ_CP059732.1"/>
</dbReference>
<dbReference type="InterPro" id="IPR002376">
    <property type="entry name" value="Formyl_transf_N"/>
</dbReference>
<dbReference type="InterPro" id="IPR000873">
    <property type="entry name" value="AMP-dep_synth/lig_dom"/>
</dbReference>
<feature type="domain" description="Formyl transferase C-terminal" evidence="3">
    <location>
        <begin position="194"/>
        <end position="290"/>
    </location>
</feature>
<protein>
    <submittedName>
        <fullName evidence="4">AMP-binding protein</fullName>
    </submittedName>
</protein>
<dbReference type="PANTHER" id="PTHR45527:SF1">
    <property type="entry name" value="FATTY ACID SYNTHASE"/>
    <property type="match status" value="1"/>
</dbReference>
<sequence>MPPSCFIIGEGTLLIECSTILCQRGFLIRGIISQDPQVLTYCASAGLRSIGSSLPVATILNDEPFDYLFSISNGHILSEEILNIPRLFTLNYHDGPLPAYAGVHATFWALVNDEKTHGVTWHLVDTGIDTGAIVKQKRFPIQSDETSISLNIKCYAAAVDAFREVLDELESGKLTSYPQDTAGRSYYARNKRPDLILNFDQPAATIARMQRSLDFGFQSNPFGFLKIWAGNRFWLVRGARAATTDAKQLPGTIEACFPDRLLIATRDFLLVIDDVQTLDGEPVSMAVFYEQTSLTEGQLVRLPAPELIQAINRAEMQCAVHQAYWVDKLCQFQPTKLSGLLPTGKRDGTPPERQQISIPLCKPLGRRIGIESPTIYPLAMTALLVTLARLTNQRSIGVGYRSESSARIAAETAGAFAEYLPLQVAFDWETGFERALYTTQQELVTLHNHLTFAQESLVSQTALQPLKQENDQPLFPILIDGNLPVSDTSFPGDGLRISLPTEENPAGQVSFDPARWPANWVADLANRWILLLENLVRQPSQPLRLVSLLTPDEQQRILIDWNATKTDYPTHQTVHQLVEAQADQRPQAEALRVGSLALTYEQLNQRANQLAWHLQGQGIKPDTLLGICLERSADMIVSLLAILKVGGAYVPLDPTFPTARLAELVAETGLHHIITQRAWVDRLPAQSTFIILDESRKLIARQSSCNLAISVRADQLAYVLFTSGSTGRSKGVAVPHRAIVRTVRSTNYMRLDETICMLGLAPLAFDASTLEIWGSLANGGRLVMLSENPPSLDDIKQTIQVHAVNAVFFTAALFNVLVDSGIDGLHTLTQLATGGEAASAEHVLRARRQLPHCTLINGYGPTESTTFASFYNLTAGDWGTGPVPIGKPLSNTQLYIVDSFMNPMPVGVPGELLIGGMAWLGTT</sequence>
<evidence type="ECO:0000259" key="2">
    <source>
        <dbReference type="Pfam" id="PF00551"/>
    </source>
</evidence>
<gene>
    <name evidence="4" type="ORF">H3H32_20350</name>
</gene>
<dbReference type="GO" id="GO:0005829">
    <property type="term" value="C:cytosol"/>
    <property type="evidence" value="ECO:0007669"/>
    <property type="project" value="TreeGrafter"/>
</dbReference>
<keyword evidence="5" id="KW-1185">Reference proteome</keyword>
<dbReference type="SUPFAM" id="SSF50486">
    <property type="entry name" value="FMT C-terminal domain-like"/>
    <property type="match status" value="1"/>
</dbReference>
<dbReference type="AlphaFoldDB" id="A0A7G5GNC0"/>
<dbReference type="InterPro" id="IPR011034">
    <property type="entry name" value="Formyl_transferase-like_C_sf"/>
</dbReference>
<dbReference type="KEGG" id="sfol:H3H32_20350"/>
<dbReference type="SUPFAM" id="SSF52777">
    <property type="entry name" value="CoA-dependent acyltransferases"/>
    <property type="match status" value="1"/>
</dbReference>
<evidence type="ECO:0000313" key="5">
    <source>
        <dbReference type="Proteomes" id="UP000515369"/>
    </source>
</evidence>
<organism evidence="4 5">
    <name type="scientific">Spirosoma foliorum</name>
    <dbReference type="NCBI Taxonomy" id="2710596"/>
    <lineage>
        <taxon>Bacteria</taxon>
        <taxon>Pseudomonadati</taxon>
        <taxon>Bacteroidota</taxon>
        <taxon>Cytophagia</taxon>
        <taxon>Cytophagales</taxon>
        <taxon>Cytophagaceae</taxon>
        <taxon>Spirosoma</taxon>
    </lineage>
</organism>
<dbReference type="Pfam" id="PF00551">
    <property type="entry name" value="Formyl_trans_N"/>
    <property type="match status" value="1"/>
</dbReference>
<accession>A0A7G5GNC0</accession>
<dbReference type="Gene3D" id="3.30.559.30">
    <property type="entry name" value="Nonribosomal peptide synthetase, condensation domain"/>
    <property type="match status" value="1"/>
</dbReference>
<dbReference type="PANTHER" id="PTHR45527">
    <property type="entry name" value="NONRIBOSOMAL PEPTIDE SYNTHETASE"/>
    <property type="match status" value="1"/>
</dbReference>
<dbReference type="Gene3D" id="2.30.38.10">
    <property type="entry name" value="Luciferase, Domain 3"/>
    <property type="match status" value="1"/>
</dbReference>
<dbReference type="EMBL" id="CP059732">
    <property type="protein sequence ID" value="QMW00362.1"/>
    <property type="molecule type" value="Genomic_DNA"/>
</dbReference>
<evidence type="ECO:0000259" key="1">
    <source>
        <dbReference type="Pfam" id="PF00501"/>
    </source>
</evidence>
<evidence type="ECO:0000313" key="4">
    <source>
        <dbReference type="EMBL" id="QMW00362.1"/>
    </source>
</evidence>
<dbReference type="GO" id="GO:0047527">
    <property type="term" value="F:2,3-dihydroxybenzoate-serine ligase activity"/>
    <property type="evidence" value="ECO:0007669"/>
    <property type="project" value="TreeGrafter"/>
</dbReference>
<dbReference type="SUPFAM" id="SSF56801">
    <property type="entry name" value="Acetyl-CoA synthetase-like"/>
    <property type="match status" value="1"/>
</dbReference>
<dbReference type="Gene3D" id="3.40.50.12230">
    <property type="match status" value="1"/>
</dbReference>
<dbReference type="InterPro" id="IPR005793">
    <property type="entry name" value="Formyl_trans_C"/>
</dbReference>
<dbReference type="Gene3D" id="3.40.50.980">
    <property type="match status" value="2"/>
</dbReference>
<dbReference type="GO" id="GO:0031177">
    <property type="term" value="F:phosphopantetheine binding"/>
    <property type="evidence" value="ECO:0007669"/>
    <property type="project" value="TreeGrafter"/>
</dbReference>
<dbReference type="Pfam" id="PF02911">
    <property type="entry name" value="Formyl_trans_C"/>
    <property type="match status" value="1"/>
</dbReference>
<dbReference type="GO" id="GO:0043041">
    <property type="term" value="P:amino acid activation for nonribosomal peptide biosynthetic process"/>
    <property type="evidence" value="ECO:0007669"/>
    <property type="project" value="TreeGrafter"/>
</dbReference>
<dbReference type="GO" id="GO:0009239">
    <property type="term" value="P:enterobactin biosynthetic process"/>
    <property type="evidence" value="ECO:0007669"/>
    <property type="project" value="TreeGrafter"/>
</dbReference>
<dbReference type="InterPro" id="IPR036477">
    <property type="entry name" value="Formyl_transf_N_sf"/>
</dbReference>
<dbReference type="PROSITE" id="PS00455">
    <property type="entry name" value="AMP_BINDING"/>
    <property type="match status" value="1"/>
</dbReference>
<dbReference type="InterPro" id="IPR020845">
    <property type="entry name" value="AMP-binding_CS"/>
</dbReference>
<dbReference type="Proteomes" id="UP000515369">
    <property type="component" value="Chromosome"/>
</dbReference>
<name>A0A7G5GNC0_9BACT</name>
<dbReference type="Pfam" id="PF00501">
    <property type="entry name" value="AMP-binding"/>
    <property type="match status" value="1"/>
</dbReference>